<evidence type="ECO:0000256" key="2">
    <source>
        <dbReference type="ARBA" id="ARBA00022723"/>
    </source>
</evidence>
<keyword evidence="6" id="KW-0238">DNA-binding</keyword>
<feature type="domain" description="C2H2-type" evidence="10">
    <location>
        <begin position="468"/>
        <end position="495"/>
    </location>
</feature>
<dbReference type="InterPro" id="IPR036236">
    <property type="entry name" value="Znf_C2H2_sf"/>
</dbReference>
<evidence type="ECO:0000256" key="9">
    <source>
        <dbReference type="SAM" id="MobiDB-lite"/>
    </source>
</evidence>
<evidence type="ECO:0000256" key="7">
    <source>
        <dbReference type="ARBA" id="ARBA00023242"/>
    </source>
</evidence>
<evidence type="ECO:0000256" key="3">
    <source>
        <dbReference type="ARBA" id="ARBA00022737"/>
    </source>
</evidence>
<proteinExistence type="predicted"/>
<evidence type="ECO:0000256" key="5">
    <source>
        <dbReference type="ARBA" id="ARBA00022833"/>
    </source>
</evidence>
<keyword evidence="4 8" id="KW-0863">Zinc-finger</keyword>
<dbReference type="GO" id="GO:0003700">
    <property type="term" value="F:DNA-binding transcription factor activity"/>
    <property type="evidence" value="ECO:0007669"/>
    <property type="project" value="TreeGrafter"/>
</dbReference>
<name>A0AA88YEY9_PINIB</name>
<dbReference type="AlphaFoldDB" id="A0AA88YEY9"/>
<dbReference type="GO" id="GO:0006357">
    <property type="term" value="P:regulation of transcription by RNA polymerase II"/>
    <property type="evidence" value="ECO:0007669"/>
    <property type="project" value="TreeGrafter"/>
</dbReference>
<feature type="domain" description="C2H2-type" evidence="10">
    <location>
        <begin position="324"/>
        <end position="351"/>
    </location>
</feature>
<dbReference type="PROSITE" id="PS50157">
    <property type="entry name" value="ZINC_FINGER_C2H2_2"/>
    <property type="match status" value="7"/>
</dbReference>
<evidence type="ECO:0000256" key="1">
    <source>
        <dbReference type="ARBA" id="ARBA00004123"/>
    </source>
</evidence>
<dbReference type="GO" id="GO:0005634">
    <property type="term" value="C:nucleus"/>
    <property type="evidence" value="ECO:0007669"/>
    <property type="project" value="UniProtKB-SubCell"/>
</dbReference>
<dbReference type="Proteomes" id="UP001186944">
    <property type="component" value="Unassembled WGS sequence"/>
</dbReference>
<dbReference type="PROSITE" id="PS00028">
    <property type="entry name" value="ZINC_FINGER_C2H2_1"/>
    <property type="match status" value="5"/>
</dbReference>
<reference evidence="11" key="1">
    <citation type="submission" date="2019-08" db="EMBL/GenBank/DDBJ databases">
        <title>The improved chromosome-level genome for the pearl oyster Pinctada fucata martensii using PacBio sequencing and Hi-C.</title>
        <authorList>
            <person name="Zheng Z."/>
        </authorList>
    </citation>
    <scope>NUCLEOTIDE SEQUENCE</scope>
    <source>
        <strain evidence="11">ZZ-2019</strain>
        <tissue evidence="11">Adductor muscle</tissue>
    </source>
</reference>
<dbReference type="PANTHER" id="PTHR24404:SF114">
    <property type="entry name" value="KLUMPFUSS, ISOFORM B-RELATED"/>
    <property type="match status" value="1"/>
</dbReference>
<keyword evidence="12" id="KW-1185">Reference proteome</keyword>
<feature type="region of interest" description="Disordered" evidence="9">
    <location>
        <begin position="269"/>
        <end position="319"/>
    </location>
</feature>
<keyword evidence="5" id="KW-0862">Zinc</keyword>
<dbReference type="Pfam" id="PF13912">
    <property type="entry name" value="zf-C2H2_6"/>
    <property type="match status" value="1"/>
</dbReference>
<evidence type="ECO:0000256" key="4">
    <source>
        <dbReference type="ARBA" id="ARBA00022771"/>
    </source>
</evidence>
<dbReference type="SMART" id="SM00355">
    <property type="entry name" value="ZnF_C2H2"/>
    <property type="match status" value="7"/>
</dbReference>
<dbReference type="GO" id="GO:0000978">
    <property type="term" value="F:RNA polymerase II cis-regulatory region sequence-specific DNA binding"/>
    <property type="evidence" value="ECO:0007669"/>
    <property type="project" value="TreeGrafter"/>
</dbReference>
<feature type="domain" description="C2H2-type" evidence="10">
    <location>
        <begin position="496"/>
        <end position="515"/>
    </location>
</feature>
<evidence type="ECO:0000256" key="6">
    <source>
        <dbReference type="ARBA" id="ARBA00023125"/>
    </source>
</evidence>
<evidence type="ECO:0000313" key="11">
    <source>
        <dbReference type="EMBL" id="KAK3100411.1"/>
    </source>
</evidence>
<dbReference type="PANTHER" id="PTHR24404">
    <property type="entry name" value="ZINC FINGER PROTEIN"/>
    <property type="match status" value="1"/>
</dbReference>
<dbReference type="FunFam" id="3.30.160.60:FF:000100">
    <property type="entry name" value="Zinc finger 45-like"/>
    <property type="match status" value="1"/>
</dbReference>
<feature type="domain" description="C2H2-type" evidence="10">
    <location>
        <begin position="351"/>
        <end position="373"/>
    </location>
</feature>
<comment type="caution">
    <text evidence="11">The sequence shown here is derived from an EMBL/GenBank/DDBJ whole genome shotgun (WGS) entry which is preliminary data.</text>
</comment>
<comment type="subcellular location">
    <subcellularLocation>
        <location evidence="1">Nucleus</location>
    </subcellularLocation>
</comment>
<keyword evidence="2" id="KW-0479">Metal-binding</keyword>
<feature type="domain" description="C2H2-type" evidence="10">
    <location>
        <begin position="412"/>
        <end position="439"/>
    </location>
</feature>
<evidence type="ECO:0000256" key="8">
    <source>
        <dbReference type="PROSITE-ProRule" id="PRU00042"/>
    </source>
</evidence>
<dbReference type="FunFam" id="3.30.160.60:FF:000340">
    <property type="entry name" value="zinc finger protein 473 isoform X1"/>
    <property type="match status" value="1"/>
</dbReference>
<sequence>MQLFANASAKLSDDVLEILQSKCSEIETLCAENDVLIQRSDQVKSEFEVTGDFTNLINLYNRLAEHLESNFRITVNQYEVRKKQSVHVSECIDHPQSVQIPECKSNEMEESAAAKCVPTPIIYEFPSVSLENIQNSKLENKNHCSANCETLKGEHAKDGHDCETIQKTSSNNRKLRQKRNQLRKSKTIKYVKLNRKASANERLQINLVSSRSEKLKNIAEIAEQRNDNEQNKPQCEDLKSNKNGKKEGVCHSVKVKKIYGKRKGPADESKFLKISKERNQSKDAEEQSEHNFRQIRQKEVETNNRDEPLETENQLPENDKDKPLQCTQCEKHFKSSRQLSRHEKQHCNPTYCCKKCGKLYKSLKSYQDHERSHEEGYVKPEFVCRDCGKAFSTKYVLQNHVKSEHLGMKKSYLCPTCGKSFTQKNSYLLHANVHLGIRPFICEICGDSFPYEKSLKEHKYMHDDIRRFKCKECGKGFRQPSALHTHMKVHKDSREHLCGTCGKGFTQKQALSRHEGFILVINLSHVTCVAGHSLTLLLSGDICLWCIRCHKVTGEQR</sequence>
<feature type="domain" description="C2H2-type" evidence="10">
    <location>
        <begin position="440"/>
        <end position="467"/>
    </location>
</feature>
<gene>
    <name evidence="11" type="ORF">FSP39_019416</name>
</gene>
<protein>
    <recommendedName>
        <fullName evidence="10">C2H2-type domain-containing protein</fullName>
    </recommendedName>
</protein>
<keyword evidence="3" id="KW-0677">Repeat</keyword>
<evidence type="ECO:0000259" key="10">
    <source>
        <dbReference type="PROSITE" id="PS50157"/>
    </source>
</evidence>
<keyword evidence="7" id="KW-0539">Nucleus</keyword>
<feature type="region of interest" description="Disordered" evidence="9">
    <location>
        <begin position="222"/>
        <end position="245"/>
    </location>
</feature>
<dbReference type="Gene3D" id="3.30.160.60">
    <property type="entry name" value="Classic Zinc Finger"/>
    <property type="match status" value="6"/>
</dbReference>
<feature type="compositionally biased region" description="Basic and acidic residues" evidence="9">
    <location>
        <begin position="269"/>
        <end position="308"/>
    </location>
</feature>
<feature type="domain" description="C2H2-type" evidence="10">
    <location>
        <begin position="382"/>
        <end position="410"/>
    </location>
</feature>
<accession>A0AA88YEY9</accession>
<dbReference type="GO" id="GO:0008270">
    <property type="term" value="F:zinc ion binding"/>
    <property type="evidence" value="ECO:0007669"/>
    <property type="project" value="UniProtKB-KW"/>
</dbReference>
<evidence type="ECO:0000313" key="12">
    <source>
        <dbReference type="Proteomes" id="UP001186944"/>
    </source>
</evidence>
<dbReference type="EMBL" id="VSWD01000006">
    <property type="protein sequence ID" value="KAK3100411.1"/>
    <property type="molecule type" value="Genomic_DNA"/>
</dbReference>
<dbReference type="Pfam" id="PF00096">
    <property type="entry name" value="zf-C2H2"/>
    <property type="match status" value="4"/>
</dbReference>
<dbReference type="SUPFAM" id="SSF57667">
    <property type="entry name" value="beta-beta-alpha zinc fingers"/>
    <property type="match status" value="4"/>
</dbReference>
<organism evidence="11 12">
    <name type="scientific">Pinctada imbricata</name>
    <name type="common">Atlantic pearl-oyster</name>
    <name type="synonym">Pinctada martensii</name>
    <dbReference type="NCBI Taxonomy" id="66713"/>
    <lineage>
        <taxon>Eukaryota</taxon>
        <taxon>Metazoa</taxon>
        <taxon>Spiralia</taxon>
        <taxon>Lophotrochozoa</taxon>
        <taxon>Mollusca</taxon>
        <taxon>Bivalvia</taxon>
        <taxon>Autobranchia</taxon>
        <taxon>Pteriomorphia</taxon>
        <taxon>Pterioida</taxon>
        <taxon>Pterioidea</taxon>
        <taxon>Pteriidae</taxon>
        <taxon>Pinctada</taxon>
    </lineage>
</organism>
<dbReference type="InterPro" id="IPR050589">
    <property type="entry name" value="Ikaros_C2H2-ZF"/>
</dbReference>
<dbReference type="InterPro" id="IPR013087">
    <property type="entry name" value="Znf_C2H2_type"/>
</dbReference>